<organism evidence="2 3">
    <name type="scientific">Echinococcus multilocularis</name>
    <name type="common">Fox tapeworm</name>
    <dbReference type="NCBI Taxonomy" id="6211"/>
    <lineage>
        <taxon>Eukaryota</taxon>
        <taxon>Metazoa</taxon>
        <taxon>Spiralia</taxon>
        <taxon>Lophotrochozoa</taxon>
        <taxon>Platyhelminthes</taxon>
        <taxon>Cestoda</taxon>
        <taxon>Eucestoda</taxon>
        <taxon>Cyclophyllidea</taxon>
        <taxon>Taeniidae</taxon>
        <taxon>Echinococcus</taxon>
    </lineage>
</organism>
<proteinExistence type="predicted"/>
<protein>
    <submittedName>
        <fullName evidence="2">Uncharacterized protein</fullName>
    </submittedName>
</protein>
<reference evidence="2" key="1">
    <citation type="journal article" date="2013" name="Nature">
        <title>The genomes of four tapeworm species reveal adaptations to parasitism.</title>
        <authorList>
            <person name="Tsai I.J."/>
            <person name="Zarowiecki M."/>
            <person name="Holroyd N."/>
            <person name="Garciarrubio A."/>
            <person name="Sanchez-Flores A."/>
            <person name="Brooks K.L."/>
            <person name="Tracey A."/>
            <person name="Bobes R.J."/>
            <person name="Fragoso G."/>
            <person name="Sciutto E."/>
            <person name="Aslett M."/>
            <person name="Beasley H."/>
            <person name="Bennett H.M."/>
            <person name="Cai J."/>
            <person name="Camicia F."/>
            <person name="Clark R."/>
            <person name="Cucher M."/>
            <person name="De Silva N."/>
            <person name="Day T.A."/>
            <person name="Deplazes P."/>
            <person name="Estrada K."/>
            <person name="Fernandez C."/>
            <person name="Holland P.W."/>
            <person name="Hou J."/>
            <person name="Hu S."/>
            <person name="Huckvale T."/>
            <person name="Hung S.S."/>
            <person name="Kamenetzky L."/>
            <person name="Keane J.A."/>
            <person name="Kiss F."/>
            <person name="Koziol U."/>
            <person name="Lambert O."/>
            <person name="Liu K."/>
            <person name="Luo X."/>
            <person name="Luo Y."/>
            <person name="Macchiaroli N."/>
            <person name="Nichol S."/>
            <person name="Paps J."/>
            <person name="Parkinson J."/>
            <person name="Pouchkina-Stantcheva N."/>
            <person name="Riddiford N."/>
            <person name="Rosenzvit M."/>
            <person name="Salinas G."/>
            <person name="Wasmuth J.D."/>
            <person name="Zamanian M."/>
            <person name="Zheng Y."/>
            <person name="Cai X."/>
            <person name="Soberon X."/>
            <person name="Olson P.D."/>
            <person name="Laclette J.P."/>
            <person name="Brehm K."/>
            <person name="Berriman M."/>
            <person name="Garciarrubio A."/>
            <person name="Bobes R.J."/>
            <person name="Fragoso G."/>
            <person name="Sanchez-Flores A."/>
            <person name="Estrada K."/>
            <person name="Cevallos M.A."/>
            <person name="Morett E."/>
            <person name="Gonzalez V."/>
            <person name="Portillo T."/>
            <person name="Ochoa-Leyva A."/>
            <person name="Jose M.V."/>
            <person name="Sciutto E."/>
            <person name="Landa A."/>
            <person name="Jimenez L."/>
            <person name="Valdes V."/>
            <person name="Carrero J.C."/>
            <person name="Larralde C."/>
            <person name="Morales-Montor J."/>
            <person name="Limon-Lason J."/>
            <person name="Soberon X."/>
            <person name="Laclette J.P."/>
        </authorList>
    </citation>
    <scope>NUCLEOTIDE SEQUENCE [LARGE SCALE GENOMIC DNA]</scope>
</reference>
<dbReference type="EMBL" id="LN902846">
    <property type="protein sequence ID" value="CDI97837.1"/>
    <property type="molecule type" value="Genomic_DNA"/>
</dbReference>
<dbReference type="Proteomes" id="UP000017246">
    <property type="component" value="Unassembled WGS sequence"/>
</dbReference>
<reference evidence="2" key="2">
    <citation type="submission" date="2015-11" db="EMBL/GenBank/DDBJ databases">
        <authorList>
            <person name="Zhang Y."/>
            <person name="Guo Z."/>
        </authorList>
    </citation>
    <scope>NUCLEOTIDE SEQUENCE</scope>
</reference>
<evidence type="ECO:0000256" key="1">
    <source>
        <dbReference type="SAM" id="MobiDB-lite"/>
    </source>
</evidence>
<feature type="region of interest" description="Disordered" evidence="1">
    <location>
        <begin position="44"/>
        <end position="70"/>
    </location>
</feature>
<accession>A0A087VZP0</accession>
<evidence type="ECO:0000313" key="2">
    <source>
        <dbReference type="EMBL" id="CDI97837.1"/>
    </source>
</evidence>
<keyword evidence="3" id="KW-1185">Reference proteome</keyword>
<evidence type="ECO:0000313" key="3">
    <source>
        <dbReference type="Proteomes" id="UP000017246"/>
    </source>
</evidence>
<gene>
    <name evidence="2" type="ORF">EmuJ_000164200</name>
</gene>
<name>A0A087VZP0_ECHMU</name>
<sequence>MLSQKNEENRGSTCFTFPELLIFGFLTRPETYLEHLTTFSLMGSGSKLESDPDVTTANQEGKGGSKGFSNVQHMQKIGKGMTFGVEDRPDKVASRIHTYLQPLKFKNGNVPQATAI</sequence>
<dbReference type="AlphaFoldDB" id="A0A087VZP0"/>